<organism evidence="3 4">
    <name type="scientific">Acaryochloris thomasi RCC1774</name>
    <dbReference type="NCBI Taxonomy" id="1764569"/>
    <lineage>
        <taxon>Bacteria</taxon>
        <taxon>Bacillati</taxon>
        <taxon>Cyanobacteriota</taxon>
        <taxon>Cyanophyceae</taxon>
        <taxon>Acaryochloridales</taxon>
        <taxon>Acaryochloridaceae</taxon>
        <taxon>Acaryochloris</taxon>
        <taxon>Acaryochloris thomasi</taxon>
    </lineage>
</organism>
<protein>
    <submittedName>
        <fullName evidence="3">Toxin RelE</fullName>
        <ecNumber evidence="3">3.1.-.-</ecNumber>
    </submittedName>
</protein>
<dbReference type="InterPro" id="IPR035093">
    <property type="entry name" value="RelE/ParE_toxin_dom_sf"/>
</dbReference>
<dbReference type="SUPFAM" id="SSF143011">
    <property type="entry name" value="RelE-like"/>
    <property type="match status" value="1"/>
</dbReference>
<keyword evidence="3" id="KW-0378">Hydrolase</keyword>
<dbReference type="Gene3D" id="3.30.2310.20">
    <property type="entry name" value="RelE-like"/>
    <property type="match status" value="1"/>
</dbReference>
<evidence type="ECO:0000313" key="3">
    <source>
        <dbReference type="EMBL" id="PZD72890.1"/>
    </source>
</evidence>
<dbReference type="Pfam" id="PF05016">
    <property type="entry name" value="ParE_toxin"/>
    <property type="match status" value="1"/>
</dbReference>
<sequence>MYEVALHPDAQKVYLKADKALAKKIARCLQQLEQTPRSHPNIKALRGDYAGCYRYRIGDYRVVYSIDDGQVLVLVVAIAHRSEAYKPHG</sequence>
<dbReference type="OrthoDB" id="428492at2"/>
<dbReference type="RefSeq" id="WP_110986708.1">
    <property type="nucleotide sequence ID" value="NZ_CAWNWM010000008.1"/>
</dbReference>
<keyword evidence="4" id="KW-1185">Reference proteome</keyword>
<accession>A0A2W1JH33</accession>
<comment type="similarity">
    <text evidence="1">Belongs to the RelE toxin family.</text>
</comment>
<gene>
    <name evidence="3" type="primary">relE_2</name>
    <name evidence="3" type="ORF">C1752_03261</name>
</gene>
<dbReference type="Proteomes" id="UP000248857">
    <property type="component" value="Unassembled WGS sequence"/>
</dbReference>
<dbReference type="GO" id="GO:0016787">
    <property type="term" value="F:hydrolase activity"/>
    <property type="evidence" value="ECO:0007669"/>
    <property type="project" value="UniProtKB-KW"/>
</dbReference>
<dbReference type="PANTHER" id="PTHR35601:SF1">
    <property type="entry name" value="TOXIN RELE"/>
    <property type="match status" value="1"/>
</dbReference>
<dbReference type="PANTHER" id="PTHR35601">
    <property type="entry name" value="TOXIN RELE"/>
    <property type="match status" value="1"/>
</dbReference>
<evidence type="ECO:0000256" key="2">
    <source>
        <dbReference type="ARBA" id="ARBA00022649"/>
    </source>
</evidence>
<dbReference type="InterPro" id="IPR007712">
    <property type="entry name" value="RelE/ParE_toxin"/>
</dbReference>
<name>A0A2W1JH33_9CYAN</name>
<reference evidence="3 4" key="1">
    <citation type="journal article" date="2018" name="Sci. Rep.">
        <title>A novel species of the marine cyanobacterium Acaryochloris with a unique pigment content and lifestyle.</title>
        <authorList>
            <person name="Partensky F."/>
            <person name="Six C."/>
            <person name="Ratin M."/>
            <person name="Garczarek L."/>
            <person name="Vaulot D."/>
            <person name="Probert I."/>
            <person name="Calteau A."/>
            <person name="Gourvil P."/>
            <person name="Marie D."/>
            <person name="Grebert T."/>
            <person name="Bouchier C."/>
            <person name="Le Panse S."/>
            <person name="Gachenot M."/>
            <person name="Rodriguez F."/>
            <person name="Garrido J.L."/>
        </authorList>
    </citation>
    <scope>NUCLEOTIDE SEQUENCE [LARGE SCALE GENOMIC DNA]</scope>
    <source>
        <strain evidence="3 4">RCC1774</strain>
    </source>
</reference>
<dbReference type="NCBIfam" id="TIGR02385">
    <property type="entry name" value="RelE_StbE"/>
    <property type="match status" value="1"/>
</dbReference>
<dbReference type="AlphaFoldDB" id="A0A2W1JH33"/>
<dbReference type="EMBL" id="PQWO01000008">
    <property type="protein sequence ID" value="PZD72890.1"/>
    <property type="molecule type" value="Genomic_DNA"/>
</dbReference>
<proteinExistence type="inferred from homology"/>
<evidence type="ECO:0000313" key="4">
    <source>
        <dbReference type="Proteomes" id="UP000248857"/>
    </source>
</evidence>
<dbReference type="EC" id="3.1.-.-" evidence="3"/>
<comment type="caution">
    <text evidence="3">The sequence shown here is derived from an EMBL/GenBank/DDBJ whole genome shotgun (WGS) entry which is preliminary data.</text>
</comment>
<keyword evidence="2" id="KW-1277">Toxin-antitoxin system</keyword>
<evidence type="ECO:0000256" key="1">
    <source>
        <dbReference type="ARBA" id="ARBA00006226"/>
    </source>
</evidence>